<comment type="catalytic activity">
    <reaction evidence="8">
        <text>L-seryl-[protein] + ATP = O-phospho-L-seryl-[protein] + ADP + H(+)</text>
        <dbReference type="Rhea" id="RHEA:17989"/>
        <dbReference type="Rhea" id="RHEA-COMP:9863"/>
        <dbReference type="Rhea" id="RHEA-COMP:11604"/>
        <dbReference type="ChEBI" id="CHEBI:15378"/>
        <dbReference type="ChEBI" id="CHEBI:29999"/>
        <dbReference type="ChEBI" id="CHEBI:30616"/>
        <dbReference type="ChEBI" id="CHEBI:83421"/>
        <dbReference type="ChEBI" id="CHEBI:456216"/>
        <dbReference type="EC" id="2.7.11.1"/>
    </reaction>
</comment>
<keyword evidence="12" id="KW-1185">Reference proteome</keyword>
<dbReference type="SMART" id="SM00133">
    <property type="entry name" value="S_TK_X"/>
    <property type="match status" value="1"/>
</dbReference>
<organism evidence="11 12">
    <name type="scientific">Trichomonas vaginalis (strain ATCC PRA-98 / G3)</name>
    <dbReference type="NCBI Taxonomy" id="412133"/>
    <lineage>
        <taxon>Eukaryota</taxon>
        <taxon>Metamonada</taxon>
        <taxon>Parabasalia</taxon>
        <taxon>Trichomonadida</taxon>
        <taxon>Trichomonadidae</taxon>
        <taxon>Trichomonas</taxon>
    </lineage>
</organism>
<reference evidence="11" key="2">
    <citation type="journal article" date="2007" name="Science">
        <title>Draft genome sequence of the sexually transmitted pathogen Trichomonas vaginalis.</title>
        <authorList>
            <person name="Carlton J.M."/>
            <person name="Hirt R.P."/>
            <person name="Silva J.C."/>
            <person name="Delcher A.L."/>
            <person name="Schatz M."/>
            <person name="Zhao Q."/>
            <person name="Wortman J.R."/>
            <person name="Bidwell S.L."/>
            <person name="Alsmark U.C.M."/>
            <person name="Besteiro S."/>
            <person name="Sicheritz-Ponten T."/>
            <person name="Noel C.J."/>
            <person name="Dacks J.B."/>
            <person name="Foster P.G."/>
            <person name="Simillion C."/>
            <person name="Van de Peer Y."/>
            <person name="Miranda-Saavedra D."/>
            <person name="Barton G.J."/>
            <person name="Westrop G.D."/>
            <person name="Mueller S."/>
            <person name="Dessi D."/>
            <person name="Fiori P.L."/>
            <person name="Ren Q."/>
            <person name="Paulsen I."/>
            <person name="Zhang H."/>
            <person name="Bastida-Corcuera F.D."/>
            <person name="Simoes-Barbosa A."/>
            <person name="Brown M.T."/>
            <person name="Hayes R.D."/>
            <person name="Mukherjee M."/>
            <person name="Okumura C.Y."/>
            <person name="Schneider R."/>
            <person name="Smith A.J."/>
            <person name="Vanacova S."/>
            <person name="Villalvazo M."/>
            <person name="Haas B.J."/>
            <person name="Pertea M."/>
            <person name="Feldblyum T.V."/>
            <person name="Utterback T.R."/>
            <person name="Shu C.L."/>
            <person name="Osoegawa K."/>
            <person name="de Jong P.J."/>
            <person name="Hrdy I."/>
            <person name="Horvathova L."/>
            <person name="Zubacova Z."/>
            <person name="Dolezal P."/>
            <person name="Malik S.B."/>
            <person name="Logsdon J.M. Jr."/>
            <person name="Henze K."/>
            <person name="Gupta A."/>
            <person name="Wang C.C."/>
            <person name="Dunne R.L."/>
            <person name="Upcroft J.A."/>
            <person name="Upcroft P."/>
            <person name="White O."/>
            <person name="Salzberg S.L."/>
            <person name="Tang P."/>
            <person name="Chiu C.-H."/>
            <person name="Lee Y.-S."/>
            <person name="Embley T.M."/>
            <person name="Coombs G.H."/>
            <person name="Mottram J.C."/>
            <person name="Tachezy J."/>
            <person name="Fraser-Liggett C.M."/>
            <person name="Johnson P.J."/>
        </authorList>
    </citation>
    <scope>NUCLEOTIDE SEQUENCE [LARGE SCALE GENOMIC DNA]</scope>
    <source>
        <strain evidence="11">G3</strain>
    </source>
</reference>
<keyword evidence="4" id="KW-0547">Nucleotide-binding</keyword>
<dbReference type="SMART" id="SM00220">
    <property type="entry name" value="S_TKc"/>
    <property type="match status" value="1"/>
</dbReference>
<dbReference type="CDD" id="cd05579">
    <property type="entry name" value="STKc_MAST_like"/>
    <property type="match status" value="1"/>
</dbReference>
<evidence type="ECO:0000256" key="4">
    <source>
        <dbReference type="ARBA" id="ARBA00022741"/>
    </source>
</evidence>
<sequence length="597" mass="67619">MLICLKLQYYTSITQDSDASLLASKLIKPFFIIKSIQSILQQPDEFDDQPMVIVEADCRARNVLCRVCENYIPLEQISSHLENCVQTFNEIKSEKDIDIMIRDFIAENNKTYLANSCPGDEIPAKTTILPVLHLNTLLSTLVNENIELSSSYIRRINTKIKRLSIRNIDNHIVHELSMRAAKLSFEKERIVKAKQIHIRADTLTINDFEFIKRLSNGAYGRVYLAKKKTTGEVFAIKAIPRHQMDHQNSAFNEKMTLSQVSSSSVVSMYYSIAGVKNMYIVMEYLPGGDLSRLLDNVGSFSKDVIRAYAAQIVMALADLRKFGIIHRDIKPGNILVNKNGQLKLIDFGLSYTGSSERCVKLVGTPDYLSPEVILNMSHSFSVDYWSLGAMLYEFFEGVPPFHGETAEETILNICKGKIPRIQCSDALWNLIKGLMDHNSKKMLGAKSIEEIMHHPFFKGIDWKHVHKIVPPFIPALKNDFDTSYFDPNPEVGDSAQNNIAIGSIVKIDDMSDIIYDCQNSIKTDGDHKNAVDGKDNGLFHYVSITELVRITINDAERLKMENLMLGKPRARTRRHSERRIQSVSPVPIIFKCPIVPV</sequence>
<dbReference type="eggNOG" id="KOG0606">
    <property type="taxonomic scope" value="Eukaryota"/>
</dbReference>
<dbReference type="InterPro" id="IPR000961">
    <property type="entry name" value="AGC-kinase_C"/>
</dbReference>
<evidence type="ECO:0000313" key="11">
    <source>
        <dbReference type="EMBL" id="EAY01934.1"/>
    </source>
</evidence>
<dbReference type="PANTHER" id="PTHR24356">
    <property type="entry name" value="SERINE/THREONINE-PROTEIN KINASE"/>
    <property type="match status" value="1"/>
</dbReference>
<keyword evidence="6" id="KW-0067">ATP-binding</keyword>
<feature type="domain" description="AGC-kinase C-terminal" evidence="10">
    <location>
        <begin position="458"/>
        <end position="525"/>
    </location>
</feature>
<dbReference type="InterPro" id="IPR000719">
    <property type="entry name" value="Prot_kinase_dom"/>
</dbReference>
<evidence type="ECO:0000259" key="9">
    <source>
        <dbReference type="PROSITE" id="PS50011"/>
    </source>
</evidence>
<evidence type="ECO:0000259" key="10">
    <source>
        <dbReference type="PROSITE" id="PS51285"/>
    </source>
</evidence>
<dbReference type="SUPFAM" id="SSF56112">
    <property type="entry name" value="Protein kinase-like (PK-like)"/>
    <property type="match status" value="1"/>
</dbReference>
<evidence type="ECO:0000256" key="3">
    <source>
        <dbReference type="ARBA" id="ARBA00022679"/>
    </source>
</evidence>
<proteinExistence type="predicted"/>
<evidence type="ECO:0000256" key="8">
    <source>
        <dbReference type="ARBA" id="ARBA00048679"/>
    </source>
</evidence>
<evidence type="ECO:0000256" key="6">
    <source>
        <dbReference type="ARBA" id="ARBA00022840"/>
    </source>
</evidence>
<dbReference type="PROSITE" id="PS00108">
    <property type="entry name" value="PROTEIN_KINASE_ST"/>
    <property type="match status" value="1"/>
</dbReference>
<evidence type="ECO:0000313" key="12">
    <source>
        <dbReference type="Proteomes" id="UP000001542"/>
    </source>
</evidence>
<keyword evidence="3" id="KW-0808">Transferase</keyword>
<dbReference type="Gene3D" id="1.10.510.10">
    <property type="entry name" value="Transferase(Phosphotransferase) domain 1"/>
    <property type="match status" value="1"/>
</dbReference>
<dbReference type="InParanoid" id="A2EZG8"/>
<evidence type="ECO:0000256" key="7">
    <source>
        <dbReference type="ARBA" id="ARBA00047899"/>
    </source>
</evidence>
<gene>
    <name evidence="11" type="ORF">TVAG_047880</name>
</gene>
<evidence type="ECO:0000256" key="1">
    <source>
        <dbReference type="ARBA" id="ARBA00012513"/>
    </source>
</evidence>
<dbReference type="InterPro" id="IPR050236">
    <property type="entry name" value="Ser_Thr_kinase_AGC"/>
</dbReference>
<dbReference type="Pfam" id="PF00069">
    <property type="entry name" value="Pkinase"/>
    <property type="match status" value="1"/>
</dbReference>
<dbReference type="PROSITE" id="PS51285">
    <property type="entry name" value="AGC_KINASE_CTER"/>
    <property type="match status" value="1"/>
</dbReference>
<dbReference type="Gene3D" id="3.30.200.20">
    <property type="entry name" value="Phosphorylase Kinase, domain 1"/>
    <property type="match status" value="1"/>
</dbReference>
<accession>A2EZG8</accession>
<feature type="domain" description="Protein kinase" evidence="9">
    <location>
        <begin position="208"/>
        <end position="457"/>
    </location>
</feature>
<dbReference type="OMA" id="ENCETRR"/>
<evidence type="ECO:0000256" key="2">
    <source>
        <dbReference type="ARBA" id="ARBA00022527"/>
    </source>
</evidence>
<dbReference type="FunFam" id="1.10.510.10:FF:000674">
    <property type="entry name" value="Serine/threonine protein kinase, putative"/>
    <property type="match status" value="1"/>
</dbReference>
<name>A2EZG8_TRIV3</name>
<dbReference type="GO" id="GO:0004674">
    <property type="term" value="F:protein serine/threonine kinase activity"/>
    <property type="evidence" value="ECO:0000318"/>
    <property type="project" value="GO_Central"/>
</dbReference>
<dbReference type="InterPro" id="IPR011009">
    <property type="entry name" value="Kinase-like_dom_sf"/>
</dbReference>
<dbReference type="GO" id="GO:0005524">
    <property type="term" value="F:ATP binding"/>
    <property type="evidence" value="ECO:0007669"/>
    <property type="project" value="UniProtKB-KW"/>
</dbReference>
<dbReference type="KEGG" id="tva:4759770"/>
<comment type="catalytic activity">
    <reaction evidence="7">
        <text>L-threonyl-[protein] + ATP = O-phospho-L-threonyl-[protein] + ADP + H(+)</text>
        <dbReference type="Rhea" id="RHEA:46608"/>
        <dbReference type="Rhea" id="RHEA-COMP:11060"/>
        <dbReference type="Rhea" id="RHEA-COMP:11605"/>
        <dbReference type="ChEBI" id="CHEBI:15378"/>
        <dbReference type="ChEBI" id="CHEBI:30013"/>
        <dbReference type="ChEBI" id="CHEBI:30616"/>
        <dbReference type="ChEBI" id="CHEBI:61977"/>
        <dbReference type="ChEBI" id="CHEBI:456216"/>
        <dbReference type="EC" id="2.7.11.1"/>
    </reaction>
</comment>
<dbReference type="SMR" id="A2EZG8"/>
<dbReference type="EMBL" id="DS113552">
    <property type="protein sequence ID" value="EAY01934.1"/>
    <property type="molecule type" value="Genomic_DNA"/>
</dbReference>
<dbReference type="VEuPathDB" id="TrichDB:TVAG_047880"/>
<dbReference type="PANTHER" id="PTHR24356:SF1">
    <property type="entry name" value="SERINE_THREONINE-PROTEIN KINASE GREATWALL"/>
    <property type="match status" value="1"/>
</dbReference>
<evidence type="ECO:0000256" key="5">
    <source>
        <dbReference type="ARBA" id="ARBA00022777"/>
    </source>
</evidence>
<dbReference type="PROSITE" id="PS50011">
    <property type="entry name" value="PROTEIN_KINASE_DOM"/>
    <property type="match status" value="1"/>
</dbReference>
<dbReference type="AlphaFoldDB" id="A2EZG8"/>
<reference evidence="11" key="1">
    <citation type="submission" date="2006-10" db="EMBL/GenBank/DDBJ databases">
        <authorList>
            <person name="Amadeo P."/>
            <person name="Zhao Q."/>
            <person name="Wortman J."/>
            <person name="Fraser-Liggett C."/>
            <person name="Carlton J."/>
        </authorList>
    </citation>
    <scope>NUCLEOTIDE SEQUENCE</scope>
    <source>
        <strain evidence="11">G3</strain>
    </source>
</reference>
<dbReference type="STRING" id="5722.A2EZG8"/>
<dbReference type="InterPro" id="IPR008271">
    <property type="entry name" value="Ser/Thr_kinase_AS"/>
</dbReference>
<dbReference type="GO" id="GO:0035556">
    <property type="term" value="P:intracellular signal transduction"/>
    <property type="evidence" value="ECO:0000318"/>
    <property type="project" value="GO_Central"/>
</dbReference>
<keyword evidence="5 11" id="KW-0418">Kinase</keyword>
<keyword evidence="2" id="KW-0723">Serine/threonine-protein kinase</keyword>
<dbReference type="RefSeq" id="XP_001314461.1">
    <property type="nucleotide sequence ID" value="XM_001314441.1"/>
</dbReference>
<protein>
    <recommendedName>
        <fullName evidence="1">non-specific serine/threonine protein kinase</fullName>
        <ecNumber evidence="1">2.7.11.1</ecNumber>
    </recommendedName>
</protein>
<dbReference type="Proteomes" id="UP000001542">
    <property type="component" value="Unassembled WGS sequence"/>
</dbReference>
<dbReference type="VEuPathDB" id="TrichDB:TVAGG3_0657370"/>
<dbReference type="EC" id="2.7.11.1" evidence="1"/>